<evidence type="ECO:0000313" key="1">
    <source>
        <dbReference type="EMBL" id="GCE26384.1"/>
    </source>
</evidence>
<sequence length="52" mass="5764">MDVVVYIASIGSISNTGSDFIKRDRIEFKRLRGIAFFNSNNGVTGRIGKNDL</sequence>
<gene>
    <name evidence="1" type="ORF">KDA_18680</name>
</gene>
<comment type="caution">
    <text evidence="1">The sequence shown here is derived from an EMBL/GenBank/DDBJ whole genome shotgun (WGS) entry which is preliminary data.</text>
</comment>
<reference evidence="2" key="1">
    <citation type="submission" date="2018-12" db="EMBL/GenBank/DDBJ databases">
        <title>Tengunoibacter tsumagoiensis gen. nov., sp. nov., Dictyobacter kobayashii sp. nov., D. alpinus sp. nov., and D. joshuensis sp. nov. and description of Dictyobacteraceae fam. nov. within the order Ktedonobacterales isolated from Tengu-no-mugimeshi.</title>
        <authorList>
            <person name="Wang C.M."/>
            <person name="Zheng Y."/>
            <person name="Sakai Y."/>
            <person name="Toyoda A."/>
            <person name="Minakuchi Y."/>
            <person name="Abe K."/>
            <person name="Yokota A."/>
            <person name="Yabe S."/>
        </authorList>
    </citation>
    <scope>NUCLEOTIDE SEQUENCE [LARGE SCALE GENOMIC DNA]</scope>
    <source>
        <strain evidence="2">Uno16</strain>
    </source>
</reference>
<keyword evidence="2" id="KW-1185">Reference proteome</keyword>
<name>A0A402B4V0_9CHLR</name>
<organism evidence="1 2">
    <name type="scientific">Dictyobacter alpinus</name>
    <dbReference type="NCBI Taxonomy" id="2014873"/>
    <lineage>
        <taxon>Bacteria</taxon>
        <taxon>Bacillati</taxon>
        <taxon>Chloroflexota</taxon>
        <taxon>Ktedonobacteria</taxon>
        <taxon>Ktedonobacterales</taxon>
        <taxon>Dictyobacteraceae</taxon>
        <taxon>Dictyobacter</taxon>
    </lineage>
</organism>
<dbReference type="EMBL" id="BIFT01000001">
    <property type="protein sequence ID" value="GCE26384.1"/>
    <property type="molecule type" value="Genomic_DNA"/>
</dbReference>
<accession>A0A402B4V0</accession>
<proteinExistence type="predicted"/>
<dbReference type="Proteomes" id="UP000287171">
    <property type="component" value="Unassembled WGS sequence"/>
</dbReference>
<evidence type="ECO:0000313" key="2">
    <source>
        <dbReference type="Proteomes" id="UP000287171"/>
    </source>
</evidence>
<dbReference type="AlphaFoldDB" id="A0A402B4V0"/>
<protein>
    <submittedName>
        <fullName evidence="1">Uncharacterized protein</fullName>
    </submittedName>
</protein>